<organism evidence="1">
    <name type="scientific">uncultured Caudovirales phage</name>
    <dbReference type="NCBI Taxonomy" id="2100421"/>
    <lineage>
        <taxon>Viruses</taxon>
        <taxon>Duplodnaviria</taxon>
        <taxon>Heunggongvirae</taxon>
        <taxon>Uroviricota</taxon>
        <taxon>Caudoviricetes</taxon>
        <taxon>Peduoviridae</taxon>
        <taxon>Maltschvirus</taxon>
        <taxon>Maltschvirus maltsch</taxon>
    </lineage>
</organism>
<gene>
    <name evidence="1" type="ORF">UFOVP38_4</name>
</gene>
<protein>
    <submittedName>
        <fullName evidence="1">SaV-like</fullName>
    </submittedName>
</protein>
<dbReference type="InterPro" id="IPR021739">
    <property type="entry name" value="SaV-like"/>
</dbReference>
<accession>A0A6J5T7L8</accession>
<evidence type="ECO:0000313" key="1">
    <source>
        <dbReference type="EMBL" id="CAB4240545.1"/>
    </source>
</evidence>
<proteinExistence type="predicted"/>
<name>A0A6J5T7L8_9CAUD</name>
<reference evidence="1" key="1">
    <citation type="submission" date="2020-05" db="EMBL/GenBank/DDBJ databases">
        <authorList>
            <person name="Chiriac C."/>
            <person name="Salcher M."/>
            <person name="Ghai R."/>
            <person name="Kavagutti S V."/>
        </authorList>
    </citation>
    <scope>NUCLEOTIDE SEQUENCE</scope>
</reference>
<dbReference type="EMBL" id="LR797812">
    <property type="protein sequence ID" value="CAB4240545.1"/>
    <property type="molecule type" value="Genomic_DNA"/>
</dbReference>
<sequence>MQNNKPLASSYQIGNTHYTTKVIQPWTAMESWMTQEEFEGFLRGNVIKYIARYKDKDGIKDILKAKHYLEKLLECLESRDAK</sequence>
<dbReference type="Pfam" id="PF11753">
    <property type="entry name" value="DUF3310"/>
    <property type="match status" value="1"/>
</dbReference>